<reference evidence="16 17" key="1">
    <citation type="submission" date="2020-06" db="EMBL/GenBank/DDBJ databases">
        <title>Description of novel acetic acid bacteria.</title>
        <authorList>
            <person name="Sombolestani A."/>
        </authorList>
    </citation>
    <scope>NUCLEOTIDE SEQUENCE [LARGE SCALE GENOMIC DNA]</scope>
    <source>
        <strain evidence="16 17">LMG 27010</strain>
    </source>
</reference>
<dbReference type="AlphaFoldDB" id="A0A850PJ54"/>
<evidence type="ECO:0000256" key="5">
    <source>
        <dbReference type="ARBA" id="ARBA00022781"/>
    </source>
</evidence>
<keyword evidence="15" id="KW-0175">Coiled coil</keyword>
<dbReference type="GO" id="GO:0005886">
    <property type="term" value="C:plasma membrane"/>
    <property type="evidence" value="ECO:0007669"/>
    <property type="project" value="UniProtKB-SubCell"/>
</dbReference>
<comment type="subunit">
    <text evidence="13">F-type ATPases have 2 components, F(1) - the catalytic core - and F(0) - the membrane proton channel. F(1) has five subunits: alpha(3), beta(3), gamma(1), delta(1), epsilon(1). F(0) has three main subunits: a(1), b(2) and c(10-14). The alpha and beta chains form an alternating ring which encloses part of the gamma chain. F(1) is attached to F(0) by a central stalk formed by the gamma and epsilon chains, while a peripheral stalk is formed by the delta and b chains.</text>
</comment>
<evidence type="ECO:0000256" key="14">
    <source>
        <dbReference type="RuleBase" id="RU003848"/>
    </source>
</evidence>
<name>A0A850PJ54_9PROT</name>
<keyword evidence="8 13" id="KW-0472">Membrane</keyword>
<accession>A0A850PJ54</accession>
<keyword evidence="17" id="KW-1185">Reference proteome</keyword>
<dbReference type="InterPro" id="IPR002146">
    <property type="entry name" value="ATP_synth_b/b'su_bac/chlpt"/>
</dbReference>
<dbReference type="Proteomes" id="UP000585665">
    <property type="component" value="Unassembled WGS sequence"/>
</dbReference>
<comment type="function">
    <text evidence="10 13">F(1)F(0) ATP synthase produces ATP from ADP in the presence of a proton or sodium gradient. F-type ATPases consist of two structural domains, F(1) containing the extramembraneous catalytic core and F(0) containing the membrane proton channel, linked together by a central stalk and a peripheral stalk. During catalysis, ATP synthesis in the catalytic domain of F(1) is coupled via a rotary mechanism of the central stalk subunits to proton translocation.</text>
</comment>
<organism evidence="16 17">
    <name type="scientific">Ameyamaea chiangmaiensis</name>
    <dbReference type="NCBI Taxonomy" id="442969"/>
    <lineage>
        <taxon>Bacteria</taxon>
        <taxon>Pseudomonadati</taxon>
        <taxon>Pseudomonadota</taxon>
        <taxon>Alphaproteobacteria</taxon>
        <taxon>Acetobacterales</taxon>
        <taxon>Acetobacteraceae</taxon>
        <taxon>Ameyamaea</taxon>
    </lineage>
</organism>
<evidence type="ECO:0000256" key="4">
    <source>
        <dbReference type="ARBA" id="ARBA00022692"/>
    </source>
</evidence>
<evidence type="ECO:0000256" key="12">
    <source>
        <dbReference type="ARBA" id="ARBA00037847"/>
    </source>
</evidence>
<evidence type="ECO:0000256" key="2">
    <source>
        <dbReference type="ARBA" id="ARBA00022448"/>
    </source>
</evidence>
<protein>
    <recommendedName>
        <fullName evidence="13">ATP synthase subunit b</fullName>
    </recommendedName>
    <alternativeName>
        <fullName evidence="13">ATP synthase F(0) sector subunit b</fullName>
    </alternativeName>
    <alternativeName>
        <fullName evidence="13">ATPase subunit I</fullName>
    </alternativeName>
    <alternativeName>
        <fullName evidence="13">F-type ATPase subunit b</fullName>
        <shortName evidence="13">F-ATPase subunit b</shortName>
    </alternativeName>
</protein>
<evidence type="ECO:0000256" key="6">
    <source>
        <dbReference type="ARBA" id="ARBA00022989"/>
    </source>
</evidence>
<comment type="subcellular location">
    <subcellularLocation>
        <location evidence="13">Cell membrane</location>
        <topology evidence="13">Single-pass membrane protein</topology>
    </subcellularLocation>
    <subcellularLocation>
        <location evidence="12">Endomembrane system</location>
        <topology evidence="12">Single-pass membrane protein</topology>
    </subcellularLocation>
</comment>
<comment type="similarity">
    <text evidence="1 13 14">Belongs to the ATPase B chain family.</text>
</comment>
<keyword evidence="7 13" id="KW-0406">Ion transport</keyword>
<dbReference type="InterPro" id="IPR050059">
    <property type="entry name" value="ATP_synthase_B_chain"/>
</dbReference>
<dbReference type="CDD" id="cd06503">
    <property type="entry name" value="ATP-synt_Fo_b"/>
    <property type="match status" value="1"/>
</dbReference>
<evidence type="ECO:0000256" key="1">
    <source>
        <dbReference type="ARBA" id="ARBA00005513"/>
    </source>
</evidence>
<gene>
    <name evidence="13" type="primary">atpF</name>
    <name evidence="16" type="ORF">HUK82_14870</name>
</gene>
<keyword evidence="5 13" id="KW-0375">Hydrogen ion transport</keyword>
<evidence type="ECO:0000256" key="3">
    <source>
        <dbReference type="ARBA" id="ARBA00022547"/>
    </source>
</evidence>
<dbReference type="Pfam" id="PF00430">
    <property type="entry name" value="ATP-synt_B"/>
    <property type="match status" value="1"/>
</dbReference>
<dbReference type="GO" id="GO:0046933">
    <property type="term" value="F:proton-transporting ATP synthase activity, rotational mechanism"/>
    <property type="evidence" value="ECO:0007669"/>
    <property type="project" value="UniProtKB-UniRule"/>
</dbReference>
<keyword evidence="3 13" id="KW-0138">CF(0)</keyword>
<dbReference type="PANTHER" id="PTHR33445:SF1">
    <property type="entry name" value="ATP SYNTHASE SUBUNIT B"/>
    <property type="match status" value="1"/>
</dbReference>
<dbReference type="GO" id="GO:0012505">
    <property type="term" value="C:endomembrane system"/>
    <property type="evidence" value="ECO:0007669"/>
    <property type="project" value="UniProtKB-SubCell"/>
</dbReference>
<evidence type="ECO:0000313" key="16">
    <source>
        <dbReference type="EMBL" id="NVN41832.1"/>
    </source>
</evidence>
<keyword evidence="13" id="KW-1003">Cell membrane</keyword>
<keyword evidence="2 13" id="KW-0813">Transport</keyword>
<keyword evidence="4 13" id="KW-0812">Transmembrane</keyword>
<dbReference type="EMBL" id="JABXXR010000194">
    <property type="protein sequence ID" value="NVN41832.1"/>
    <property type="molecule type" value="Genomic_DNA"/>
</dbReference>
<evidence type="ECO:0000256" key="13">
    <source>
        <dbReference type="HAMAP-Rule" id="MF_01398"/>
    </source>
</evidence>
<feature type="coiled-coil region" evidence="15">
    <location>
        <begin position="36"/>
        <end position="106"/>
    </location>
</feature>
<dbReference type="GO" id="GO:0046961">
    <property type="term" value="F:proton-transporting ATPase activity, rotational mechanism"/>
    <property type="evidence" value="ECO:0007669"/>
    <property type="project" value="TreeGrafter"/>
</dbReference>
<evidence type="ECO:0000256" key="10">
    <source>
        <dbReference type="ARBA" id="ARBA00025198"/>
    </source>
</evidence>
<sequence>MLQEPRFWSAVAFVLFFLLFGRKLWTPLAAALDGRAARIRADLDEAGRLRREAEQMLEDATREREQALLESQTLIEHSRVEAARIAEAARAEAEAIARRREEMARQRIAASERAAIRDVREAAVEIAVAAARDAVADTLTPDMRATLVDRALSDLPSALGRRAA</sequence>
<evidence type="ECO:0000256" key="11">
    <source>
        <dbReference type="ARBA" id="ARBA00025614"/>
    </source>
</evidence>
<dbReference type="PANTHER" id="PTHR33445">
    <property type="entry name" value="ATP SYNTHASE SUBUNIT B', CHLOROPLASTIC"/>
    <property type="match status" value="1"/>
</dbReference>
<dbReference type="RefSeq" id="WP_176614701.1">
    <property type="nucleotide sequence ID" value="NZ_JABXXR010000194.1"/>
</dbReference>
<comment type="caution">
    <text evidence="16">The sequence shown here is derived from an EMBL/GenBank/DDBJ whole genome shotgun (WGS) entry which is preliminary data.</text>
</comment>
<keyword evidence="6 13" id="KW-1133">Transmembrane helix</keyword>
<evidence type="ECO:0000256" key="9">
    <source>
        <dbReference type="ARBA" id="ARBA00023310"/>
    </source>
</evidence>
<comment type="function">
    <text evidence="11">Component of the F(0) channel, it forms part of the peripheral stalk, linking F(1) to F(0). The b'-subunit is a diverged and duplicated form of b found in plants and photosynthetic bacteria.</text>
</comment>
<keyword evidence="9 13" id="KW-0066">ATP synthesis</keyword>
<evidence type="ECO:0000256" key="15">
    <source>
        <dbReference type="SAM" id="Coils"/>
    </source>
</evidence>
<evidence type="ECO:0000256" key="8">
    <source>
        <dbReference type="ARBA" id="ARBA00023136"/>
    </source>
</evidence>
<evidence type="ECO:0000256" key="7">
    <source>
        <dbReference type="ARBA" id="ARBA00023065"/>
    </source>
</evidence>
<dbReference type="GO" id="GO:0045259">
    <property type="term" value="C:proton-transporting ATP synthase complex"/>
    <property type="evidence" value="ECO:0007669"/>
    <property type="project" value="UniProtKB-KW"/>
</dbReference>
<dbReference type="HAMAP" id="MF_01398">
    <property type="entry name" value="ATP_synth_b_bprime"/>
    <property type="match status" value="1"/>
</dbReference>
<proteinExistence type="inferred from homology"/>
<evidence type="ECO:0000313" key="17">
    <source>
        <dbReference type="Proteomes" id="UP000585665"/>
    </source>
</evidence>